<dbReference type="PANTHER" id="PTHR12375">
    <property type="entry name" value="RNA-BINDING PROTEIN LUC7-RELATED"/>
    <property type="match status" value="1"/>
</dbReference>
<feature type="compositionally biased region" description="Basic and acidic residues" evidence="2">
    <location>
        <begin position="305"/>
        <end position="340"/>
    </location>
</feature>
<organism evidence="3 4">
    <name type="scientific">Naganishia liquefaciens</name>
    <dbReference type="NCBI Taxonomy" id="104408"/>
    <lineage>
        <taxon>Eukaryota</taxon>
        <taxon>Fungi</taxon>
        <taxon>Dikarya</taxon>
        <taxon>Basidiomycota</taxon>
        <taxon>Agaricomycotina</taxon>
        <taxon>Tremellomycetes</taxon>
        <taxon>Filobasidiales</taxon>
        <taxon>Filobasidiaceae</taxon>
        <taxon>Naganishia</taxon>
    </lineage>
</organism>
<name>A0A8H3TR52_9TREE</name>
<protein>
    <submittedName>
        <fullName evidence="3">Uncharacterized protein</fullName>
    </submittedName>
</protein>
<dbReference type="GO" id="GO:0003729">
    <property type="term" value="F:mRNA binding"/>
    <property type="evidence" value="ECO:0007669"/>
    <property type="project" value="InterPro"/>
</dbReference>
<accession>A0A8H3TR52</accession>
<sequence length="354" mass="39490">MAEQQRKLLEQMMGPEAMGITQINVDWWDPRVCRNFLCGTCPHDIFGNTKMDMGPCPKLHSDKIRKAFQDAKAANPSDPRFPAFEQEYQNNIYAFVDDCDRKIRMSQKRLEKTPEENRRTVDLMKEVGEIELAIQGQTEEIEQLGEAGKVEESMAKLEAVEALKSEKAEKERELQRLSETGGASGHQKLRVCETCGAYLSVLDSDRRLADHFGGKMHLGYHELRKLIETFNEQRQAARMNMNGPRPMGGPAPAAPSAPRGPVAPPPPGPSAPRMGGPPMNNGFMAPPPHVDQPMTPTGQIGLPVDPEREADSAFPGHGDKKRREAMELQQDSRHERSRDDDRLVILICPCVSCA</sequence>
<proteinExistence type="inferred from homology"/>
<dbReference type="InterPro" id="IPR004882">
    <property type="entry name" value="Luc7-rel"/>
</dbReference>
<comment type="caution">
    <text evidence="3">The sequence shown here is derived from an EMBL/GenBank/DDBJ whole genome shotgun (WGS) entry which is preliminary data.</text>
</comment>
<evidence type="ECO:0000256" key="1">
    <source>
        <dbReference type="ARBA" id="ARBA00005655"/>
    </source>
</evidence>
<feature type="region of interest" description="Disordered" evidence="2">
    <location>
        <begin position="239"/>
        <end position="340"/>
    </location>
</feature>
<reference evidence="3" key="1">
    <citation type="submission" date="2020-07" db="EMBL/GenBank/DDBJ databases">
        <title>Draft Genome Sequence of a Deep-Sea Yeast, Naganishia (Cryptococcus) liquefaciens strain N6.</title>
        <authorList>
            <person name="Han Y.W."/>
            <person name="Kajitani R."/>
            <person name="Morimoto H."/>
            <person name="Parhat M."/>
            <person name="Tsubouchi H."/>
            <person name="Bakenova O."/>
            <person name="Ogata M."/>
            <person name="Argunhan B."/>
            <person name="Aoki R."/>
            <person name="Kajiwara S."/>
            <person name="Itoh T."/>
            <person name="Iwasaki H."/>
        </authorList>
    </citation>
    <scope>NUCLEOTIDE SEQUENCE</scope>
    <source>
        <strain evidence="3">N6</strain>
    </source>
</reference>
<dbReference type="Proteomes" id="UP000620104">
    <property type="component" value="Unassembled WGS sequence"/>
</dbReference>
<gene>
    <name evidence="3" type="ORF">NliqN6_1770</name>
</gene>
<evidence type="ECO:0000256" key="2">
    <source>
        <dbReference type="SAM" id="MobiDB-lite"/>
    </source>
</evidence>
<dbReference type="GO" id="GO:0005685">
    <property type="term" value="C:U1 snRNP"/>
    <property type="evidence" value="ECO:0007669"/>
    <property type="project" value="InterPro"/>
</dbReference>
<evidence type="ECO:0000313" key="3">
    <source>
        <dbReference type="EMBL" id="GHJ85368.1"/>
    </source>
</evidence>
<evidence type="ECO:0000313" key="4">
    <source>
        <dbReference type="Proteomes" id="UP000620104"/>
    </source>
</evidence>
<keyword evidence="4" id="KW-1185">Reference proteome</keyword>
<dbReference type="Pfam" id="PF03194">
    <property type="entry name" value="LUC7"/>
    <property type="match status" value="1"/>
</dbReference>
<dbReference type="EMBL" id="BLZA01000011">
    <property type="protein sequence ID" value="GHJ85368.1"/>
    <property type="molecule type" value="Genomic_DNA"/>
</dbReference>
<comment type="similarity">
    <text evidence="1">Belongs to the Luc7 family.</text>
</comment>
<dbReference type="AlphaFoldDB" id="A0A8H3TR52"/>
<dbReference type="GO" id="GO:0006376">
    <property type="term" value="P:mRNA splice site recognition"/>
    <property type="evidence" value="ECO:0007669"/>
    <property type="project" value="InterPro"/>
</dbReference>
<feature type="compositionally biased region" description="Pro residues" evidence="2">
    <location>
        <begin position="261"/>
        <end position="270"/>
    </location>
</feature>
<dbReference type="OrthoDB" id="153872at2759"/>